<evidence type="ECO:0000256" key="5">
    <source>
        <dbReference type="ARBA" id="ARBA00022605"/>
    </source>
</evidence>
<name>A0AB35ME17_9MICO</name>
<keyword evidence="4" id="KW-0997">Cell inner membrane</keyword>
<evidence type="ECO:0000256" key="4">
    <source>
        <dbReference type="ARBA" id="ARBA00022519"/>
    </source>
</evidence>
<comment type="subcellular location">
    <subcellularLocation>
        <location evidence="1">Membrane</location>
        <topology evidence="1">Multi-pass membrane protein</topology>
    </subcellularLocation>
</comment>
<dbReference type="AlphaFoldDB" id="A0AB35ME17"/>
<keyword evidence="7 10" id="KW-1133">Transmembrane helix</keyword>
<dbReference type="GO" id="GO:0009675">
    <property type="term" value="F:high-affinity sulfate:proton symporter activity"/>
    <property type="evidence" value="ECO:0007669"/>
    <property type="project" value="TreeGrafter"/>
</dbReference>
<dbReference type="PANTHER" id="PTHR37468">
    <property type="entry name" value="SULFATE TRANSPORTER CYSZ"/>
    <property type="match status" value="1"/>
</dbReference>
<proteinExistence type="predicted"/>
<sequence length="265" mass="27530">MSAPRSSAWWREPVEGVRAALRGLRTWATDPRAMLLGAVPGIVSLVLLALVVAVVVSRADWLGDRVGHGIGGDGWWGDLLAIAAAIAVVVAGGLVAVLLFATLTLTIGQPFFEAISRRVDERLGGLVEAVPDEPWTRATIRGVGEGLITVAISIAVSLALFAVGLIPIAGSATAFALGALIGGRLLALELTSYPFARRGVVSRRERISALRPYRARTVAFGAAVFLLFLIPLGAVLAMPAAIAGATILVRGVTPGPSLEPQRPDA</sequence>
<evidence type="ECO:0000256" key="1">
    <source>
        <dbReference type="ARBA" id="ARBA00004141"/>
    </source>
</evidence>
<feature type="transmembrane region" description="Helical" evidence="10">
    <location>
        <begin position="175"/>
        <end position="196"/>
    </location>
</feature>
<keyword evidence="5" id="KW-0028">Amino-acid biosynthesis</keyword>
<feature type="transmembrane region" description="Helical" evidence="10">
    <location>
        <begin position="79"/>
        <end position="108"/>
    </location>
</feature>
<keyword evidence="9 10" id="KW-0472">Membrane</keyword>
<evidence type="ECO:0000313" key="11">
    <source>
        <dbReference type="EMBL" id="MDN4481990.1"/>
    </source>
</evidence>
<reference evidence="11 12" key="1">
    <citation type="submission" date="2023-06" db="EMBL/GenBank/DDBJ databases">
        <title>SYSU T0a273.</title>
        <authorList>
            <person name="Gao L."/>
            <person name="Fang B.-Z."/>
            <person name="Li W.-J."/>
        </authorList>
    </citation>
    <scope>NUCLEOTIDE SEQUENCE [LARGE SCALE GENOMIC DNA]</scope>
    <source>
        <strain evidence="11 12">SYSU T0a273</strain>
    </source>
</reference>
<accession>A0AB35ME17</accession>
<dbReference type="Pfam" id="PF07264">
    <property type="entry name" value="EI24"/>
    <property type="match status" value="1"/>
</dbReference>
<dbReference type="GO" id="GO:0019344">
    <property type="term" value="P:cysteine biosynthetic process"/>
    <property type="evidence" value="ECO:0007669"/>
    <property type="project" value="TreeGrafter"/>
</dbReference>
<evidence type="ECO:0000256" key="6">
    <source>
        <dbReference type="ARBA" id="ARBA00022692"/>
    </source>
</evidence>
<dbReference type="RefSeq" id="WP_301159253.1">
    <property type="nucleotide sequence ID" value="NZ_JAUHQB010000001.1"/>
</dbReference>
<dbReference type="GO" id="GO:0005886">
    <property type="term" value="C:plasma membrane"/>
    <property type="evidence" value="ECO:0007669"/>
    <property type="project" value="TreeGrafter"/>
</dbReference>
<dbReference type="EMBL" id="JAUHQB010000001">
    <property type="protein sequence ID" value="MDN4481990.1"/>
    <property type="molecule type" value="Genomic_DNA"/>
</dbReference>
<dbReference type="InterPro" id="IPR050480">
    <property type="entry name" value="CysZ-like"/>
</dbReference>
<evidence type="ECO:0000256" key="8">
    <source>
        <dbReference type="ARBA" id="ARBA00023032"/>
    </source>
</evidence>
<evidence type="ECO:0000256" key="7">
    <source>
        <dbReference type="ARBA" id="ARBA00022989"/>
    </source>
</evidence>
<organism evidence="11 12">
    <name type="scientific">Demequina lignilytica</name>
    <dbReference type="NCBI Taxonomy" id="3051663"/>
    <lineage>
        <taxon>Bacteria</taxon>
        <taxon>Bacillati</taxon>
        <taxon>Actinomycetota</taxon>
        <taxon>Actinomycetes</taxon>
        <taxon>Micrococcales</taxon>
        <taxon>Demequinaceae</taxon>
        <taxon>Demequina</taxon>
    </lineage>
</organism>
<protein>
    <submittedName>
        <fullName evidence="11">EI24 domain-containing protein</fullName>
    </submittedName>
</protein>
<dbReference type="Proteomes" id="UP001172756">
    <property type="component" value="Unassembled WGS sequence"/>
</dbReference>
<keyword evidence="8" id="KW-0764">Sulfate transport</keyword>
<feature type="transmembrane region" description="Helical" evidence="10">
    <location>
        <begin position="217"/>
        <end position="249"/>
    </location>
</feature>
<keyword evidence="2" id="KW-0813">Transport</keyword>
<evidence type="ECO:0000256" key="10">
    <source>
        <dbReference type="SAM" id="Phobius"/>
    </source>
</evidence>
<feature type="transmembrane region" description="Helical" evidence="10">
    <location>
        <begin position="35"/>
        <end position="59"/>
    </location>
</feature>
<dbReference type="PANTHER" id="PTHR37468:SF1">
    <property type="entry name" value="SULFATE TRANSPORTER CYSZ"/>
    <property type="match status" value="1"/>
</dbReference>
<evidence type="ECO:0000256" key="2">
    <source>
        <dbReference type="ARBA" id="ARBA00022448"/>
    </source>
</evidence>
<keyword evidence="3" id="KW-1003">Cell membrane</keyword>
<dbReference type="InterPro" id="IPR059112">
    <property type="entry name" value="CysZ/EI24"/>
</dbReference>
<feature type="transmembrane region" description="Helical" evidence="10">
    <location>
        <begin position="147"/>
        <end position="169"/>
    </location>
</feature>
<evidence type="ECO:0000313" key="12">
    <source>
        <dbReference type="Proteomes" id="UP001172756"/>
    </source>
</evidence>
<gene>
    <name evidence="11" type="ORF">QQ002_00360</name>
</gene>
<dbReference type="GO" id="GO:0000103">
    <property type="term" value="P:sulfate assimilation"/>
    <property type="evidence" value="ECO:0007669"/>
    <property type="project" value="TreeGrafter"/>
</dbReference>
<evidence type="ECO:0000256" key="3">
    <source>
        <dbReference type="ARBA" id="ARBA00022475"/>
    </source>
</evidence>
<keyword evidence="6 10" id="KW-0812">Transmembrane</keyword>
<comment type="caution">
    <text evidence="11">The sequence shown here is derived from an EMBL/GenBank/DDBJ whole genome shotgun (WGS) entry which is preliminary data.</text>
</comment>
<evidence type="ECO:0000256" key="9">
    <source>
        <dbReference type="ARBA" id="ARBA00023136"/>
    </source>
</evidence>